<feature type="transmembrane region" description="Helical" evidence="2">
    <location>
        <begin position="7"/>
        <end position="24"/>
    </location>
</feature>
<comment type="similarity">
    <text evidence="1">Belongs to the MEMO1 family.</text>
</comment>
<dbReference type="Gene3D" id="3.40.830.10">
    <property type="entry name" value="LigB-like"/>
    <property type="match status" value="1"/>
</dbReference>
<dbReference type="RefSeq" id="WP_209513074.1">
    <property type="nucleotide sequence ID" value="NZ_JAGGKS010000013.1"/>
</dbReference>
<dbReference type="PANTHER" id="PTHR11060">
    <property type="entry name" value="PROTEIN MEMO1"/>
    <property type="match status" value="1"/>
</dbReference>
<accession>A0ABS4GI46</accession>
<proteinExistence type="inferred from homology"/>
<keyword evidence="2" id="KW-0472">Membrane</keyword>
<comment type="caution">
    <text evidence="3">The sequence shown here is derived from an EMBL/GenBank/DDBJ whole genome shotgun (WGS) entry which is preliminary data.</text>
</comment>
<evidence type="ECO:0000313" key="4">
    <source>
        <dbReference type="Proteomes" id="UP001519342"/>
    </source>
</evidence>
<dbReference type="CDD" id="cd07361">
    <property type="entry name" value="MEMO_like"/>
    <property type="match status" value="1"/>
</dbReference>
<protein>
    <submittedName>
        <fullName evidence="3">AmmeMemoRadiSam system protein B</fullName>
    </submittedName>
</protein>
<name>A0ABS4GI46_9FIRM</name>
<organism evidence="3 4">
    <name type="scientific">Sedimentibacter acidaminivorans</name>
    <dbReference type="NCBI Taxonomy" id="913099"/>
    <lineage>
        <taxon>Bacteria</taxon>
        <taxon>Bacillati</taxon>
        <taxon>Bacillota</taxon>
        <taxon>Tissierellia</taxon>
        <taxon>Sedimentibacter</taxon>
    </lineage>
</organism>
<evidence type="ECO:0000256" key="1">
    <source>
        <dbReference type="ARBA" id="ARBA00006315"/>
    </source>
</evidence>
<dbReference type="InterPro" id="IPR002737">
    <property type="entry name" value="MEMO1_fam"/>
</dbReference>
<dbReference type="Pfam" id="PF01875">
    <property type="entry name" value="Memo"/>
    <property type="match status" value="1"/>
</dbReference>
<reference evidence="3 4" key="1">
    <citation type="submission" date="2021-03" db="EMBL/GenBank/DDBJ databases">
        <title>Genomic Encyclopedia of Type Strains, Phase IV (KMG-IV): sequencing the most valuable type-strain genomes for metagenomic binning, comparative biology and taxonomic classification.</title>
        <authorList>
            <person name="Goeker M."/>
        </authorList>
    </citation>
    <scope>NUCLEOTIDE SEQUENCE [LARGE SCALE GENOMIC DNA]</scope>
    <source>
        <strain evidence="3 4">DSM 24004</strain>
    </source>
</reference>
<evidence type="ECO:0000256" key="2">
    <source>
        <dbReference type="SAM" id="Phobius"/>
    </source>
</evidence>
<gene>
    <name evidence="3" type="ORF">J2Z76_003269</name>
</gene>
<keyword evidence="2" id="KW-0812">Transmembrane</keyword>
<evidence type="ECO:0000313" key="3">
    <source>
        <dbReference type="EMBL" id="MBP1927368.1"/>
    </source>
</evidence>
<dbReference type="PANTHER" id="PTHR11060:SF0">
    <property type="entry name" value="PROTEIN MEMO1"/>
    <property type="match status" value="1"/>
</dbReference>
<sequence length="299" mass="34328">MNKYTKIITVALVLILSLFIISIFNNNKDTNTIDESDSYLFNGNKNIECLYYNTTDFINIKKYELKKDIGTIHGCIVPHHLLAKDLVHEVFQNVCKNKYKTVVLIGPDHESIDKGKIFTTLSDWQTPMGILETDKAIINYLIENNIITENDDKLTKEHSTSGIIPFIKYYLGDVKVITLVLTKQTKIDDIDKLVKELYQNINIGETLFIASVDFSHYLDLDTANKMDLESMDAIKYKKVDKIMNFKNDNLDSPISIVTILKIMDKIGSKNSTVLNHSNSELIIKKKLEETTSYITYLFY</sequence>
<dbReference type="EMBL" id="JAGGKS010000013">
    <property type="protein sequence ID" value="MBP1927368.1"/>
    <property type="molecule type" value="Genomic_DNA"/>
</dbReference>
<dbReference type="NCBIfam" id="TIGR04336">
    <property type="entry name" value="AmmeMemoSam_B"/>
    <property type="match status" value="1"/>
</dbReference>
<keyword evidence="2" id="KW-1133">Transmembrane helix</keyword>
<keyword evidence="4" id="KW-1185">Reference proteome</keyword>
<dbReference type="Proteomes" id="UP001519342">
    <property type="component" value="Unassembled WGS sequence"/>
</dbReference>